<evidence type="ECO:0000313" key="3">
    <source>
        <dbReference type="Proteomes" id="UP001181622"/>
    </source>
</evidence>
<dbReference type="EMBL" id="JADBEO010000018">
    <property type="protein sequence ID" value="MDR4306991.1"/>
    <property type="molecule type" value="Genomic_DNA"/>
</dbReference>
<feature type="domain" description="Tlde1" evidence="1">
    <location>
        <begin position="296"/>
        <end position="402"/>
    </location>
</feature>
<sequence length="413" mass="43695">MSTSVRTARILRGGRVILTGAALMLASGASLVAAVAITFAATGNLAVAAAHRPIAGDGWRQARRAFEAPRLGTTGSDVVAKVAEDRNRWDDAFDDAEAAGRGHEALGARLADARSEIDVAETGITDTSVSPSREPVMREAEALDQPRIVAPTAPPVQVAALEVAAPAQEPVAHTPMETVGATAATEASAAEPAQAIPFPKPRPADFARMAQRPAKAPAHVQLASLAPDVPPSAGPAPRATALAYASPDAETKSDRPGDFFGKLLERDQGLRLPNRRSGVALYDIASATVRLPNGEKLEAHSGLGHRQDNPAYVREKNRGPTPPNVYDLRMREALFHGAAAIRLLPRDQKKVFNRDGLLAHPYMYVGGGSRSQSNGCVVFKDYGRFLRAFKAGEIARLVVVPNINELPSYMAGL</sequence>
<dbReference type="InterPro" id="IPR021225">
    <property type="entry name" value="Tlde1_dom"/>
</dbReference>
<evidence type="ECO:0000313" key="2">
    <source>
        <dbReference type="EMBL" id="MDR4306991.1"/>
    </source>
</evidence>
<evidence type="ECO:0000259" key="1">
    <source>
        <dbReference type="Pfam" id="PF10908"/>
    </source>
</evidence>
<gene>
    <name evidence="2" type="ORF">IHQ68_10210</name>
</gene>
<dbReference type="Pfam" id="PF10908">
    <property type="entry name" value="Tlde1_dom"/>
    <property type="match status" value="1"/>
</dbReference>
<keyword evidence="3" id="KW-1185">Reference proteome</keyword>
<organism evidence="2 3">
    <name type="scientific">Chelatococcus sambhunathii</name>
    <dbReference type="NCBI Taxonomy" id="363953"/>
    <lineage>
        <taxon>Bacteria</taxon>
        <taxon>Pseudomonadati</taxon>
        <taxon>Pseudomonadota</taxon>
        <taxon>Alphaproteobacteria</taxon>
        <taxon>Hyphomicrobiales</taxon>
        <taxon>Chelatococcaceae</taxon>
        <taxon>Chelatococcus</taxon>
    </lineage>
</organism>
<dbReference type="Proteomes" id="UP001181622">
    <property type="component" value="Unassembled WGS sequence"/>
</dbReference>
<protein>
    <submittedName>
        <fullName evidence="2">DUF2778 domain-containing protein</fullName>
    </submittedName>
</protein>
<comment type="caution">
    <text evidence="2">The sequence shown here is derived from an EMBL/GenBank/DDBJ whole genome shotgun (WGS) entry which is preliminary data.</text>
</comment>
<proteinExistence type="predicted"/>
<name>A0ABU1DFW5_9HYPH</name>
<accession>A0ABU1DFW5</accession>
<reference evidence="2" key="1">
    <citation type="submission" date="2020-10" db="EMBL/GenBank/DDBJ databases">
        <authorList>
            <person name="Abbas A."/>
            <person name="Razzaq R."/>
            <person name="Waqas M."/>
            <person name="Abbas N."/>
            <person name="Nielsen T.K."/>
            <person name="Hansen L.H."/>
            <person name="Hussain S."/>
            <person name="Shahid M."/>
        </authorList>
    </citation>
    <scope>NUCLEOTIDE SEQUENCE</scope>
    <source>
        <strain evidence="2">S14</strain>
    </source>
</reference>